<dbReference type="NCBIfam" id="TIGR00756">
    <property type="entry name" value="PPR"/>
    <property type="match status" value="9"/>
</dbReference>
<feature type="repeat" description="PPR" evidence="3">
    <location>
        <begin position="383"/>
        <end position="413"/>
    </location>
</feature>
<feature type="repeat" description="PPR" evidence="3">
    <location>
        <begin position="177"/>
        <end position="211"/>
    </location>
</feature>
<feature type="repeat" description="PPR" evidence="3">
    <location>
        <begin position="212"/>
        <end position="246"/>
    </location>
</feature>
<dbReference type="AlphaFoldDB" id="A0AAF1AY10"/>
<feature type="repeat" description="PPR" evidence="3">
    <location>
        <begin position="523"/>
        <end position="557"/>
    </location>
</feature>
<evidence type="ECO:0008006" key="6">
    <source>
        <dbReference type="Google" id="ProtNLM"/>
    </source>
</evidence>
<dbReference type="Proteomes" id="UP000077755">
    <property type="component" value="Chromosome 4"/>
</dbReference>
<feature type="repeat" description="PPR" evidence="3">
    <location>
        <begin position="558"/>
        <end position="592"/>
    </location>
</feature>
<reference evidence="4" key="2">
    <citation type="submission" date="2022-03" db="EMBL/GenBank/DDBJ databases">
        <title>Draft title - Genomic analysis of global carrot germplasm unveils the trajectory of domestication and the origin of high carotenoid orange carrot.</title>
        <authorList>
            <person name="Iorizzo M."/>
            <person name="Ellison S."/>
            <person name="Senalik D."/>
            <person name="Macko-Podgorni A."/>
            <person name="Grzebelus D."/>
            <person name="Bostan H."/>
            <person name="Rolling W."/>
            <person name="Curaba J."/>
            <person name="Simon P."/>
        </authorList>
    </citation>
    <scope>NUCLEOTIDE SEQUENCE</scope>
    <source>
        <tissue evidence="4">Leaf</tissue>
    </source>
</reference>
<gene>
    <name evidence="4" type="ORF">DCAR_0416632</name>
</gene>
<sequence>MSILLHPSKLPISRAKPTFYILCLNSHSKPISTSPVPTHQHIAHLILEQKSPSQAIQTFKWASKLPHFTHTQSTYRALVHKLCSFRCFDIAREVLDEMPGSIGEIPDEDVFVTVIRGFGRARMIRDVIEVVEWVSKFGKTPSLKVLNSILDVLVKEDIDIARKFYRKKMVESDVIGDEYTFGIMMKGLCMTNRIAEGFKVLQMIKNQGVIPNAVIYNTLIHALCRNGKVGRARSLMSEMREPSQVTFNIMISAYCGEDNLVQALVMLEKCFNLGLVPDVITLTKVVEILCSSGRALEAVEVVETVERKGGIVDVVAYNTLIRGFCNSGKVKVGQRFLKEMERKGCLPNADTYNILISGFCESGMLDSAYDMFNEMKIVGIIWNFITYDTLIHGFCSRGRMKDGLKILELMEESIEGSRGHISPYNSVIYGLYKENFTEEALEFLAKMGRLFPRVVDKSLKIIGLCKDDNIEDANGVYDQMTKEGGVPSALVYVHLIHGYCKIGRAREAFELMNKMVGHGYLPTASTLNVLILELCKQGRVGSASKFLEDMIERGCLPDHGSYGPVVDGFCGKGDLQKALPLFLQMVETGIIPEFSLWNSLVVCISQKNVWLSNKNICFMGETF</sequence>
<evidence type="ECO:0000256" key="3">
    <source>
        <dbReference type="PROSITE-ProRule" id="PRU00708"/>
    </source>
</evidence>
<keyword evidence="5" id="KW-1185">Reference proteome</keyword>
<name>A0AAF1AY10_DAUCS</name>
<evidence type="ECO:0000313" key="4">
    <source>
        <dbReference type="EMBL" id="WOG97292.1"/>
    </source>
</evidence>
<dbReference type="Gene3D" id="1.25.40.10">
    <property type="entry name" value="Tetratricopeptide repeat domain"/>
    <property type="match status" value="6"/>
</dbReference>
<organism evidence="4 5">
    <name type="scientific">Daucus carota subsp. sativus</name>
    <name type="common">Carrot</name>
    <dbReference type="NCBI Taxonomy" id="79200"/>
    <lineage>
        <taxon>Eukaryota</taxon>
        <taxon>Viridiplantae</taxon>
        <taxon>Streptophyta</taxon>
        <taxon>Embryophyta</taxon>
        <taxon>Tracheophyta</taxon>
        <taxon>Spermatophyta</taxon>
        <taxon>Magnoliopsida</taxon>
        <taxon>eudicotyledons</taxon>
        <taxon>Gunneridae</taxon>
        <taxon>Pentapetalae</taxon>
        <taxon>asterids</taxon>
        <taxon>campanulids</taxon>
        <taxon>Apiales</taxon>
        <taxon>Apiaceae</taxon>
        <taxon>Apioideae</taxon>
        <taxon>Scandiceae</taxon>
        <taxon>Daucinae</taxon>
        <taxon>Daucus</taxon>
        <taxon>Daucus sect. Daucus</taxon>
    </lineage>
</organism>
<dbReference type="PANTHER" id="PTHR47933">
    <property type="entry name" value="PENTATRICOPEPTIDE REPEAT-CONTAINING PROTEIN 1, MITOCHONDRIAL"/>
    <property type="match status" value="1"/>
</dbReference>
<dbReference type="KEGG" id="dcr:108216485"/>
<dbReference type="InterPro" id="IPR002885">
    <property type="entry name" value="PPR_rpt"/>
</dbReference>
<accession>A0AAF1AY10</accession>
<feature type="repeat" description="PPR" evidence="3">
    <location>
        <begin position="488"/>
        <end position="522"/>
    </location>
</feature>
<proteinExistence type="inferred from homology"/>
<evidence type="ECO:0000256" key="1">
    <source>
        <dbReference type="ARBA" id="ARBA00007626"/>
    </source>
</evidence>
<feature type="repeat" description="PPR" evidence="3">
    <location>
        <begin position="313"/>
        <end position="347"/>
    </location>
</feature>
<protein>
    <recommendedName>
        <fullName evidence="6">Pentacotripeptide-repeat region of PRORP domain-containing protein</fullName>
    </recommendedName>
</protein>
<dbReference type="PROSITE" id="PS51375">
    <property type="entry name" value="PPR"/>
    <property type="match status" value="8"/>
</dbReference>
<reference evidence="4" key="1">
    <citation type="journal article" date="2016" name="Nat. Genet.">
        <title>A high-quality carrot genome assembly provides new insights into carotenoid accumulation and asterid genome evolution.</title>
        <authorList>
            <person name="Iorizzo M."/>
            <person name="Ellison S."/>
            <person name="Senalik D."/>
            <person name="Zeng P."/>
            <person name="Satapoomin P."/>
            <person name="Huang J."/>
            <person name="Bowman M."/>
            <person name="Iovene M."/>
            <person name="Sanseverino W."/>
            <person name="Cavagnaro P."/>
            <person name="Yildiz M."/>
            <person name="Macko-Podgorni A."/>
            <person name="Moranska E."/>
            <person name="Grzebelus E."/>
            <person name="Grzebelus D."/>
            <person name="Ashrafi H."/>
            <person name="Zheng Z."/>
            <person name="Cheng S."/>
            <person name="Spooner D."/>
            <person name="Van Deynze A."/>
            <person name="Simon P."/>
        </authorList>
    </citation>
    <scope>NUCLEOTIDE SEQUENCE</scope>
    <source>
        <tissue evidence="4">Leaf</tissue>
    </source>
</reference>
<dbReference type="GO" id="GO:0003729">
    <property type="term" value="F:mRNA binding"/>
    <property type="evidence" value="ECO:0007669"/>
    <property type="project" value="TreeGrafter"/>
</dbReference>
<dbReference type="Pfam" id="PF13041">
    <property type="entry name" value="PPR_2"/>
    <property type="match status" value="2"/>
</dbReference>
<dbReference type="Pfam" id="PF12854">
    <property type="entry name" value="PPR_1"/>
    <property type="match status" value="2"/>
</dbReference>
<feature type="repeat" description="PPR" evidence="3">
    <location>
        <begin position="348"/>
        <end position="382"/>
    </location>
</feature>
<dbReference type="PANTHER" id="PTHR47933:SF59">
    <property type="entry name" value="SAP DOMAIN-CONTAINING PROTEIN"/>
    <property type="match status" value="1"/>
</dbReference>
<dbReference type="InterPro" id="IPR011990">
    <property type="entry name" value="TPR-like_helical_dom_sf"/>
</dbReference>
<dbReference type="Pfam" id="PF01535">
    <property type="entry name" value="PPR"/>
    <property type="match status" value="5"/>
</dbReference>
<comment type="similarity">
    <text evidence="1">Belongs to the PPR family. P subfamily.</text>
</comment>
<evidence type="ECO:0000313" key="5">
    <source>
        <dbReference type="Proteomes" id="UP000077755"/>
    </source>
</evidence>
<dbReference type="EMBL" id="CP093346">
    <property type="protein sequence ID" value="WOG97292.1"/>
    <property type="molecule type" value="Genomic_DNA"/>
</dbReference>
<keyword evidence="2" id="KW-0677">Repeat</keyword>
<evidence type="ECO:0000256" key="2">
    <source>
        <dbReference type="ARBA" id="ARBA00022737"/>
    </source>
</evidence>
<dbReference type="InterPro" id="IPR051240">
    <property type="entry name" value="Mito_RNA-Proc/Resp"/>
</dbReference>